<organism evidence="1 2">
    <name type="scientific">Sutcliffiella cohnii</name>
    <dbReference type="NCBI Taxonomy" id="33932"/>
    <lineage>
        <taxon>Bacteria</taxon>
        <taxon>Bacillati</taxon>
        <taxon>Bacillota</taxon>
        <taxon>Bacilli</taxon>
        <taxon>Bacillales</taxon>
        <taxon>Bacillaceae</taxon>
        <taxon>Sutcliffiella</taxon>
    </lineage>
</organism>
<accession>A0A223KLV3</accession>
<dbReference type="RefSeq" id="WP_066421533.1">
    <property type="nucleotide sequence ID" value="NZ_CP018866.1"/>
</dbReference>
<proteinExistence type="predicted"/>
<dbReference type="Pfam" id="PF14147">
    <property type="entry name" value="Spore_YhaL"/>
    <property type="match status" value="1"/>
</dbReference>
<name>A0A223KLV3_9BACI</name>
<dbReference type="Proteomes" id="UP000215224">
    <property type="component" value="Chromosome"/>
</dbReference>
<evidence type="ECO:0000313" key="2">
    <source>
        <dbReference type="Proteomes" id="UP000215224"/>
    </source>
</evidence>
<dbReference type="InterPro" id="IPR025428">
    <property type="entry name" value="Spore_YhaL"/>
</dbReference>
<reference evidence="1 2" key="1">
    <citation type="submission" date="2016-12" db="EMBL/GenBank/DDBJ databases">
        <title>The whole genome sequencing and assembly of Bacillus cohnii DSM 6307T strain.</title>
        <authorList>
            <person name="Lee Y.-J."/>
            <person name="Yi H."/>
            <person name="Bahn Y.-S."/>
            <person name="Kim J.F."/>
            <person name="Lee D.-W."/>
        </authorList>
    </citation>
    <scope>NUCLEOTIDE SEQUENCE [LARGE SCALE GENOMIC DNA]</scope>
    <source>
        <strain evidence="1 2">DSM 6307</strain>
    </source>
</reference>
<dbReference type="AlphaFoldDB" id="A0A223KLV3"/>
<dbReference type="STRING" id="1314751.GCA_001591425_04825"/>
<protein>
    <submittedName>
        <fullName evidence="1">SigE-dependent sporulation protein</fullName>
    </submittedName>
</protein>
<gene>
    <name evidence="1" type="ORF">BC6307_03915</name>
</gene>
<sequence length="60" mass="7163">MSWFIFLLIVGICFSGYMTVRTAKDEREKEDVIIEQEGKLYMERLEKEKEKRTHVYSNGS</sequence>
<dbReference type="EMBL" id="CP018866">
    <property type="protein sequence ID" value="AST90480.1"/>
    <property type="molecule type" value="Genomic_DNA"/>
</dbReference>
<evidence type="ECO:0000313" key="1">
    <source>
        <dbReference type="EMBL" id="AST90480.1"/>
    </source>
</evidence>
<keyword evidence="2" id="KW-1185">Reference proteome</keyword>
<dbReference type="KEGG" id="bcoh:BC6307_03915"/>